<dbReference type="Gene3D" id="3.30.540.10">
    <property type="entry name" value="Fructose-1,6-Bisphosphatase, subunit A, domain 1"/>
    <property type="match status" value="1"/>
</dbReference>
<feature type="binding site" evidence="6">
    <location>
        <position position="93"/>
    </location>
    <ligand>
        <name>Mg(2+)</name>
        <dbReference type="ChEBI" id="CHEBI:18420"/>
        <label>2</label>
    </ligand>
</feature>
<evidence type="ECO:0000256" key="3">
    <source>
        <dbReference type="ARBA" id="ARBA00040342"/>
    </source>
</evidence>
<dbReference type="PROSITE" id="PS00630">
    <property type="entry name" value="IMP_2"/>
    <property type="match status" value="1"/>
</dbReference>
<dbReference type="GO" id="GO:0046872">
    <property type="term" value="F:metal ion binding"/>
    <property type="evidence" value="ECO:0007669"/>
    <property type="project" value="UniProtKB-KW"/>
</dbReference>
<keyword evidence="8" id="KW-1185">Reference proteome</keyword>
<evidence type="ECO:0000313" key="8">
    <source>
        <dbReference type="Proteomes" id="UP000095751"/>
    </source>
</evidence>
<dbReference type="PANTHER" id="PTHR43028:SF5">
    <property type="entry name" value="3'(2'),5'-BISPHOSPHATE NUCLEOTIDASE 1"/>
    <property type="match status" value="1"/>
</dbReference>
<dbReference type="InterPro" id="IPR050725">
    <property type="entry name" value="CysQ/Inositol_MonoPase"/>
</dbReference>
<dbReference type="EC" id="3.1.3.7" evidence="2"/>
<dbReference type="AlphaFoldDB" id="A0A1E7EX76"/>
<evidence type="ECO:0000256" key="6">
    <source>
        <dbReference type="PIRSR" id="PIRSR600760-2"/>
    </source>
</evidence>
<gene>
    <name evidence="7" type="ORF">FRACYDRAFT_247180</name>
</gene>
<accession>A0A1E7EX76</accession>
<name>A0A1E7EX76_9STRA</name>
<dbReference type="Gene3D" id="3.40.190.80">
    <property type="match status" value="1"/>
</dbReference>
<sequence length="367" mass="39514">MDPNNNQDDTFDLKKLMSACILLARRGGDIIKEEHNKGQISLKAHNKKMDGDTRTVTEMEANEVLTVADGRAQDAIITSLRSLFGPNLRIVGEEGEVPGEELPTKWSDIIDDEDREQQLQSLLRPFNTVPLQLQESLTAKDVCLWIDPLDGTKEFVLGNLTNVSVLIGIAVCDRPVAGVILQLFVGGGDVTYGAIGVGVFHNGDKIEADLSHVVDDNGNGNGNDSRSYSDTTIKIAMSGKHIGDGGRLSDAIDRLNDVDIDPNIDSNNNNSKSCVQVLPLNACGNKMLRVIRGDASAHLQGPGASRWDTCAGEALLMALGGVVTSLDGLPYQYIQDSCYDNAGGFVAARTPKLHSRLVQVLVRPGIK</sequence>
<dbReference type="InterPro" id="IPR020550">
    <property type="entry name" value="Inositol_monophosphatase_CS"/>
</dbReference>
<evidence type="ECO:0000256" key="1">
    <source>
        <dbReference type="ARBA" id="ARBA00009759"/>
    </source>
</evidence>
<feature type="binding site" evidence="6">
    <location>
        <position position="149"/>
    </location>
    <ligand>
        <name>Mg(2+)</name>
        <dbReference type="ChEBI" id="CHEBI:18420"/>
        <label>1</label>
        <note>catalytic</note>
    </ligand>
</feature>
<dbReference type="Pfam" id="PF00459">
    <property type="entry name" value="Inositol_P"/>
    <property type="match status" value="1"/>
</dbReference>
<dbReference type="GO" id="GO:0008441">
    <property type="term" value="F:3'(2'),5'-bisphosphate nucleotidase activity"/>
    <property type="evidence" value="ECO:0007669"/>
    <property type="project" value="UniProtKB-EC"/>
</dbReference>
<keyword evidence="6" id="KW-0479">Metal-binding</keyword>
<evidence type="ECO:0000313" key="7">
    <source>
        <dbReference type="EMBL" id="OEU10638.1"/>
    </source>
</evidence>
<dbReference type="PRINTS" id="PR00377">
    <property type="entry name" value="IMPHPHTASES"/>
</dbReference>
<feature type="binding site" evidence="6">
    <location>
        <position position="147"/>
    </location>
    <ligand>
        <name>Mg(2+)</name>
        <dbReference type="ChEBI" id="CHEBI:18420"/>
        <label>1</label>
        <note>catalytic</note>
    </ligand>
</feature>
<comment type="similarity">
    <text evidence="1">Belongs to the inositol monophosphatase superfamily.</text>
</comment>
<protein>
    <recommendedName>
        <fullName evidence="3">3'(2'),5'-bisphosphate nucleotidase 1</fullName>
        <ecNumber evidence="2">3.1.3.7</ecNumber>
    </recommendedName>
    <alternativeName>
        <fullName evidence="4">Bisphosphate 3'-nucleotidase 1</fullName>
    </alternativeName>
    <alternativeName>
        <fullName evidence="5">Inositol-polyphosphate 1-phosphatase</fullName>
    </alternativeName>
</protein>
<keyword evidence="6" id="KW-0460">Magnesium</keyword>
<reference evidence="7 8" key="1">
    <citation type="submission" date="2016-09" db="EMBL/GenBank/DDBJ databases">
        <title>Extensive genetic diversity and differential bi-allelic expression allows diatom success in the polar Southern Ocean.</title>
        <authorList>
            <consortium name="DOE Joint Genome Institute"/>
            <person name="Mock T."/>
            <person name="Otillar R.P."/>
            <person name="Strauss J."/>
            <person name="Dupont C."/>
            <person name="Frickenhaus S."/>
            <person name="Maumus F."/>
            <person name="Mcmullan M."/>
            <person name="Sanges R."/>
            <person name="Schmutz J."/>
            <person name="Toseland A."/>
            <person name="Valas R."/>
            <person name="Veluchamy A."/>
            <person name="Ward B.J."/>
            <person name="Allen A."/>
            <person name="Barry K."/>
            <person name="Falciatore A."/>
            <person name="Ferrante M."/>
            <person name="Fortunato A.E."/>
            <person name="Gloeckner G."/>
            <person name="Gruber A."/>
            <person name="Hipkin R."/>
            <person name="Janech M."/>
            <person name="Kroth P."/>
            <person name="Leese F."/>
            <person name="Lindquist E."/>
            <person name="Lyon B.R."/>
            <person name="Martin J."/>
            <person name="Mayer C."/>
            <person name="Parker M."/>
            <person name="Quesneville H."/>
            <person name="Raymond J."/>
            <person name="Uhlig C."/>
            <person name="Valentin K.U."/>
            <person name="Worden A.Z."/>
            <person name="Armbrust E.V."/>
            <person name="Bowler C."/>
            <person name="Green B."/>
            <person name="Moulton V."/>
            <person name="Van Oosterhout C."/>
            <person name="Grigoriev I."/>
        </authorList>
    </citation>
    <scope>NUCLEOTIDE SEQUENCE [LARGE SCALE GENOMIC DNA]</scope>
    <source>
        <strain evidence="7 8">CCMP1102</strain>
    </source>
</reference>
<dbReference type="OrthoDB" id="10254945at2759"/>
<dbReference type="InParanoid" id="A0A1E7EX76"/>
<feature type="binding site" evidence="6">
    <location>
        <position position="150"/>
    </location>
    <ligand>
        <name>Mg(2+)</name>
        <dbReference type="ChEBI" id="CHEBI:18420"/>
        <label>1</label>
        <note>catalytic</note>
    </ligand>
</feature>
<proteinExistence type="inferred from homology"/>
<evidence type="ECO:0000256" key="2">
    <source>
        <dbReference type="ARBA" id="ARBA00012633"/>
    </source>
</evidence>
<dbReference type="PANTHER" id="PTHR43028">
    <property type="entry name" value="3'(2'),5'-BISPHOSPHATE NUCLEOTIDASE 1"/>
    <property type="match status" value="1"/>
</dbReference>
<feature type="binding site" evidence="6">
    <location>
        <position position="308"/>
    </location>
    <ligand>
        <name>Mg(2+)</name>
        <dbReference type="ChEBI" id="CHEBI:18420"/>
        <label>1</label>
        <note>catalytic</note>
    </ligand>
</feature>
<comment type="cofactor">
    <cofactor evidence="6">
        <name>Mg(2+)</name>
        <dbReference type="ChEBI" id="CHEBI:18420"/>
    </cofactor>
</comment>
<dbReference type="KEGG" id="fcy:FRACYDRAFT_247180"/>
<dbReference type="EMBL" id="KV784371">
    <property type="protein sequence ID" value="OEU10638.1"/>
    <property type="molecule type" value="Genomic_DNA"/>
</dbReference>
<dbReference type="Proteomes" id="UP000095751">
    <property type="component" value="Unassembled WGS sequence"/>
</dbReference>
<dbReference type="GO" id="GO:0046854">
    <property type="term" value="P:phosphatidylinositol phosphate biosynthetic process"/>
    <property type="evidence" value="ECO:0007669"/>
    <property type="project" value="InterPro"/>
</dbReference>
<dbReference type="SUPFAM" id="SSF56655">
    <property type="entry name" value="Carbohydrate phosphatase"/>
    <property type="match status" value="1"/>
</dbReference>
<dbReference type="InterPro" id="IPR000760">
    <property type="entry name" value="Inositol_monophosphatase-like"/>
</dbReference>
<evidence type="ECO:0000256" key="4">
    <source>
        <dbReference type="ARBA" id="ARBA00041815"/>
    </source>
</evidence>
<organism evidence="7 8">
    <name type="scientific">Fragilariopsis cylindrus CCMP1102</name>
    <dbReference type="NCBI Taxonomy" id="635003"/>
    <lineage>
        <taxon>Eukaryota</taxon>
        <taxon>Sar</taxon>
        <taxon>Stramenopiles</taxon>
        <taxon>Ochrophyta</taxon>
        <taxon>Bacillariophyta</taxon>
        <taxon>Bacillariophyceae</taxon>
        <taxon>Bacillariophycidae</taxon>
        <taxon>Bacillariales</taxon>
        <taxon>Bacillariaceae</taxon>
        <taxon>Fragilariopsis</taxon>
    </lineage>
</organism>
<evidence type="ECO:0000256" key="5">
    <source>
        <dbReference type="ARBA" id="ARBA00044554"/>
    </source>
</evidence>